<dbReference type="EnsemblProtists" id="EOD26167">
    <property type="protein sequence ID" value="EOD26167"/>
    <property type="gene ID" value="EMIHUDRAFT_236965"/>
</dbReference>
<feature type="compositionally biased region" description="Low complexity" evidence="1">
    <location>
        <begin position="58"/>
        <end position="67"/>
    </location>
</feature>
<sequence length="391" mass="38898">MSNGAPSADAKSGDGRASDGGRDHAMSRGGMSCDGATSVGKASNGRTMTGGMTGGMTSGAATTTLGAEVASSKGTLSRNGPMSDGTTSHCAASNGRTMTGGMTSGAATTTLGAEVASSKGTLSHNCPLSDGTTRHCAAGNGRIMTGGMTSGMTSGAATTTLGAVVASSEGTLSHNCPLSDGATSHGEASNGRIMTGGMMSGAATTIVAEASARATGTIGARIGTTIPGATMTGATSAARGSFSTATAGGLNAKQLSSHISNAGSADALLALFAAHSASLDHIHAANLWNKLGKQRIERRHEGRLEQLRPPASISGCNGSIRDVVDIFGCLEHPKMHEAIQDARSNSGCARILNCFMHLGMLEAISIRMEIVSGNFRCLSISNCGFPAPDAL</sequence>
<dbReference type="AlphaFoldDB" id="A0A0D3JRN2"/>
<protein>
    <submittedName>
        <fullName evidence="2">Uncharacterized protein</fullName>
    </submittedName>
</protein>
<feature type="region of interest" description="Disordered" evidence="1">
    <location>
        <begin position="1"/>
        <end position="98"/>
    </location>
</feature>
<evidence type="ECO:0000313" key="2">
    <source>
        <dbReference type="EnsemblProtists" id="EOD26167"/>
    </source>
</evidence>
<evidence type="ECO:0000313" key="3">
    <source>
        <dbReference type="Proteomes" id="UP000013827"/>
    </source>
</evidence>
<reference evidence="3" key="1">
    <citation type="journal article" date="2013" name="Nature">
        <title>Pan genome of the phytoplankton Emiliania underpins its global distribution.</title>
        <authorList>
            <person name="Read B.A."/>
            <person name="Kegel J."/>
            <person name="Klute M.J."/>
            <person name="Kuo A."/>
            <person name="Lefebvre S.C."/>
            <person name="Maumus F."/>
            <person name="Mayer C."/>
            <person name="Miller J."/>
            <person name="Monier A."/>
            <person name="Salamov A."/>
            <person name="Young J."/>
            <person name="Aguilar M."/>
            <person name="Claverie J.M."/>
            <person name="Frickenhaus S."/>
            <person name="Gonzalez K."/>
            <person name="Herman E.K."/>
            <person name="Lin Y.C."/>
            <person name="Napier J."/>
            <person name="Ogata H."/>
            <person name="Sarno A.F."/>
            <person name="Shmutz J."/>
            <person name="Schroeder D."/>
            <person name="de Vargas C."/>
            <person name="Verret F."/>
            <person name="von Dassow P."/>
            <person name="Valentin K."/>
            <person name="Van de Peer Y."/>
            <person name="Wheeler G."/>
            <person name="Dacks J.B."/>
            <person name="Delwiche C.F."/>
            <person name="Dyhrman S.T."/>
            <person name="Glockner G."/>
            <person name="John U."/>
            <person name="Richards T."/>
            <person name="Worden A.Z."/>
            <person name="Zhang X."/>
            <person name="Grigoriev I.V."/>
            <person name="Allen A.E."/>
            <person name="Bidle K."/>
            <person name="Borodovsky M."/>
            <person name="Bowler C."/>
            <person name="Brownlee C."/>
            <person name="Cock J.M."/>
            <person name="Elias M."/>
            <person name="Gladyshev V.N."/>
            <person name="Groth M."/>
            <person name="Guda C."/>
            <person name="Hadaegh A."/>
            <person name="Iglesias-Rodriguez M.D."/>
            <person name="Jenkins J."/>
            <person name="Jones B.M."/>
            <person name="Lawson T."/>
            <person name="Leese F."/>
            <person name="Lindquist E."/>
            <person name="Lobanov A."/>
            <person name="Lomsadze A."/>
            <person name="Malik S.B."/>
            <person name="Marsh M.E."/>
            <person name="Mackinder L."/>
            <person name="Mock T."/>
            <person name="Mueller-Roeber B."/>
            <person name="Pagarete A."/>
            <person name="Parker M."/>
            <person name="Probert I."/>
            <person name="Quesneville H."/>
            <person name="Raines C."/>
            <person name="Rensing S.A."/>
            <person name="Riano-Pachon D.M."/>
            <person name="Richier S."/>
            <person name="Rokitta S."/>
            <person name="Shiraiwa Y."/>
            <person name="Soanes D.M."/>
            <person name="van der Giezen M."/>
            <person name="Wahlund T.M."/>
            <person name="Williams B."/>
            <person name="Wilson W."/>
            <person name="Wolfe G."/>
            <person name="Wurch L.L."/>
        </authorList>
    </citation>
    <scope>NUCLEOTIDE SEQUENCE</scope>
</reference>
<organism evidence="2 3">
    <name type="scientific">Emiliania huxleyi (strain CCMP1516)</name>
    <dbReference type="NCBI Taxonomy" id="280463"/>
    <lineage>
        <taxon>Eukaryota</taxon>
        <taxon>Haptista</taxon>
        <taxon>Haptophyta</taxon>
        <taxon>Prymnesiophyceae</taxon>
        <taxon>Isochrysidales</taxon>
        <taxon>Noelaerhabdaceae</taxon>
        <taxon>Emiliania</taxon>
    </lineage>
</organism>
<dbReference type="GeneID" id="17271732"/>
<dbReference type="Proteomes" id="UP000013827">
    <property type="component" value="Unassembled WGS sequence"/>
</dbReference>
<feature type="compositionally biased region" description="Polar residues" evidence="1">
    <location>
        <begin position="72"/>
        <end position="91"/>
    </location>
</feature>
<reference evidence="2" key="2">
    <citation type="submission" date="2024-10" db="UniProtKB">
        <authorList>
            <consortium name="EnsemblProtists"/>
        </authorList>
    </citation>
    <scope>IDENTIFICATION</scope>
</reference>
<accession>A0A0D3JRN2</accession>
<evidence type="ECO:0000256" key="1">
    <source>
        <dbReference type="SAM" id="MobiDB-lite"/>
    </source>
</evidence>
<feature type="compositionally biased region" description="Basic and acidic residues" evidence="1">
    <location>
        <begin position="11"/>
        <end position="26"/>
    </location>
</feature>
<keyword evidence="3" id="KW-1185">Reference proteome</keyword>
<dbReference type="RefSeq" id="XP_005778596.1">
    <property type="nucleotide sequence ID" value="XM_005778539.1"/>
</dbReference>
<name>A0A0D3JRN2_EMIH1</name>
<dbReference type="PaxDb" id="2903-EOD26167"/>
<dbReference type="HOGENOM" id="CLU_706828_0_0_1"/>
<dbReference type="KEGG" id="ehx:EMIHUDRAFT_236965"/>
<proteinExistence type="predicted"/>